<dbReference type="GO" id="GO:0003677">
    <property type="term" value="F:DNA binding"/>
    <property type="evidence" value="ECO:0007669"/>
    <property type="project" value="InterPro"/>
</dbReference>
<dbReference type="InterPro" id="IPR013762">
    <property type="entry name" value="Integrase-like_cat_sf"/>
</dbReference>
<keyword evidence="3" id="KW-1185">Reference proteome</keyword>
<dbReference type="GO" id="GO:0006310">
    <property type="term" value="P:DNA recombination"/>
    <property type="evidence" value="ECO:0007669"/>
    <property type="project" value="UniProtKB-KW"/>
</dbReference>
<keyword evidence="1" id="KW-0233">DNA recombination</keyword>
<dbReference type="GO" id="GO:0015074">
    <property type="term" value="P:DNA integration"/>
    <property type="evidence" value="ECO:0007669"/>
    <property type="project" value="InterPro"/>
</dbReference>
<dbReference type="Proteomes" id="UP000186817">
    <property type="component" value="Unassembled WGS sequence"/>
</dbReference>
<organism evidence="2 3">
    <name type="scientific">Symbiodinium microadriaticum</name>
    <name type="common">Dinoflagellate</name>
    <name type="synonym">Zooxanthella microadriatica</name>
    <dbReference type="NCBI Taxonomy" id="2951"/>
    <lineage>
        <taxon>Eukaryota</taxon>
        <taxon>Sar</taxon>
        <taxon>Alveolata</taxon>
        <taxon>Dinophyceae</taxon>
        <taxon>Suessiales</taxon>
        <taxon>Symbiodiniaceae</taxon>
        <taxon>Symbiodinium</taxon>
    </lineage>
</organism>
<name>A0A1Q9C6T2_SYMMI</name>
<evidence type="ECO:0000313" key="2">
    <source>
        <dbReference type="EMBL" id="OLP78642.1"/>
    </source>
</evidence>
<evidence type="ECO:0000313" key="3">
    <source>
        <dbReference type="Proteomes" id="UP000186817"/>
    </source>
</evidence>
<protein>
    <submittedName>
        <fullName evidence="2">Uncharacterized protein</fullName>
    </submittedName>
</protein>
<evidence type="ECO:0000256" key="1">
    <source>
        <dbReference type="ARBA" id="ARBA00023172"/>
    </source>
</evidence>
<gene>
    <name evidence="2" type="ORF">AK812_SmicGene41165</name>
</gene>
<reference evidence="2 3" key="1">
    <citation type="submission" date="2016-02" db="EMBL/GenBank/DDBJ databases">
        <title>Genome analysis of coral dinoflagellate symbionts highlights evolutionary adaptations to a symbiotic lifestyle.</title>
        <authorList>
            <person name="Aranda M."/>
            <person name="Li Y."/>
            <person name="Liew Y.J."/>
            <person name="Baumgarten S."/>
            <person name="Simakov O."/>
            <person name="Wilson M."/>
            <person name="Piel J."/>
            <person name="Ashoor H."/>
            <person name="Bougouffa S."/>
            <person name="Bajic V.B."/>
            <person name="Ryu T."/>
            <person name="Ravasi T."/>
            <person name="Bayer T."/>
            <person name="Micklem G."/>
            <person name="Kim H."/>
            <person name="Bhak J."/>
            <person name="Lajeunesse T.C."/>
            <person name="Voolstra C.R."/>
        </authorList>
    </citation>
    <scope>NUCLEOTIDE SEQUENCE [LARGE SCALE GENOMIC DNA]</scope>
    <source>
        <strain evidence="2 3">CCMP2467</strain>
    </source>
</reference>
<accession>A0A1Q9C6T2</accession>
<comment type="caution">
    <text evidence="2">The sequence shown here is derived from an EMBL/GenBank/DDBJ whole genome shotgun (WGS) entry which is preliminary data.</text>
</comment>
<proteinExistence type="predicted"/>
<dbReference type="OrthoDB" id="426571at2759"/>
<sequence>MWEVALQHNFQMSRDHCTGHDTQGFAEFGTVAFPVMDTDDLLDILEDAIAVDAVQSRAEAFLVSKLPHNAEALWLEIRAFQIVRFAAMARCCQAEVSWAVAEIEAVSYIAGTDYHLAYDFLLEQARHSLLNLCCHFGEDTERLVGGLVDLLTSLKCDRGFPIQSGQPRGIPASFRDATSLRATDHNSVLFHSRILSAFCEPGGAARCALVFYRDQTGLLGQDRLKMEVSELWGRLRQRGLQELAPILVENGVLSLRDVSARASSLQAAGVAAWQLQMLCQDEPTRPEFLQAPARRTDLPVVSVRRRADQSAAFAAARPESRESALRLLREDFMAHSTTGPVQSRLALWSQLCAAWELRPYPLTRENISAVVASLKMGAYRSVAQYFSNACRYQERELHQVVSDELRSHIRDCIRSVRRGLGPAQLKDSFPVGALSAALRAGDHDPGPWRQDDPEAWADVLLFSCWFMLREVELGALRKGHLYLDQAQAHILLPVHKTDSAGTLCLRSLKCACRISRQRLYPFEAVQRHLERIRQWESVHARTASFVVPASDGLELSKTSIIRGFRLALEHAGVPLQRPDESGHQLDRFQGHCARVSGAQWLSLVQILGRWTSHAIQRYVQQAPLTQVPAAASQILSQGGSLDSSLEAGAGAIQLFSVEGSASTLRDRERSPKRARRAVAAPSSSAVQGSLASSAAAIDTLRAEMSALQRAVEKPAEQFIRQPRSGRIHRIAVEEAANMPKKWRTRCGWPYGCRYFDRITSDMDISSLTRRQLATELRRRTRGSRTGAAGPLIQIMTSTAEENAAGSRAGLLLVGKSC</sequence>
<dbReference type="AlphaFoldDB" id="A0A1Q9C6T2"/>
<dbReference type="SUPFAM" id="SSF56349">
    <property type="entry name" value="DNA breaking-rejoining enzymes"/>
    <property type="match status" value="1"/>
</dbReference>
<dbReference type="EMBL" id="LSRX01001583">
    <property type="protein sequence ID" value="OLP78642.1"/>
    <property type="molecule type" value="Genomic_DNA"/>
</dbReference>
<dbReference type="InterPro" id="IPR011010">
    <property type="entry name" value="DNA_brk_join_enz"/>
</dbReference>
<dbReference type="Gene3D" id="1.10.443.10">
    <property type="entry name" value="Intergrase catalytic core"/>
    <property type="match status" value="1"/>
</dbReference>